<feature type="binding site" description="axial binding residue" evidence="15">
    <location>
        <position position="104"/>
    </location>
    <ligand>
        <name>heme c</name>
        <dbReference type="ChEBI" id="CHEBI:61717"/>
        <label>2</label>
    </ligand>
    <ligandPart>
        <name>Fe</name>
        <dbReference type="ChEBI" id="CHEBI:18248"/>
    </ligandPart>
</feature>
<dbReference type="Gene3D" id="1.10.1130.10">
    <property type="entry name" value="Flavocytochrome C3, Chain A"/>
    <property type="match status" value="1"/>
</dbReference>
<evidence type="ECO:0000256" key="14">
    <source>
        <dbReference type="PIRSR" id="PIRSR006105-1"/>
    </source>
</evidence>
<comment type="function">
    <text evidence="1">Electron transfer subunit of the periplasmic nitrate reductase complex NapAB. Receives electrons from the membrane-anchored tetraheme c-type NapC protein and transfers these to NapA subunit, thus allowing electron flow between membrane and periplasm. Essential for periplasmic nitrate reduction with nitrate as the terminal electron acceptor.</text>
</comment>
<evidence type="ECO:0000256" key="4">
    <source>
        <dbReference type="ARBA" id="ARBA00013773"/>
    </source>
</evidence>
<feature type="binding site" description="covalent" evidence="14">
    <location>
        <position position="126"/>
    </location>
    <ligand>
        <name>heme c</name>
        <dbReference type="ChEBI" id="CHEBI:61717"/>
        <label>2</label>
    </ligand>
</feature>
<dbReference type="GO" id="GO:0046872">
    <property type="term" value="F:metal ion binding"/>
    <property type="evidence" value="ECO:0007669"/>
    <property type="project" value="UniProtKB-KW"/>
</dbReference>
<dbReference type="EMBL" id="LT629787">
    <property type="protein sequence ID" value="SDU28409.1"/>
    <property type="molecule type" value="Genomic_DNA"/>
</dbReference>
<proteinExistence type="inferred from homology"/>
<feature type="binding site" description="axial binding residue" evidence="15">
    <location>
        <position position="69"/>
    </location>
    <ligand>
        <name>heme c</name>
        <dbReference type="ChEBI" id="CHEBI:61717"/>
        <label>1</label>
    </ligand>
    <ligandPart>
        <name>Fe</name>
        <dbReference type="ChEBI" id="CHEBI:18248"/>
    </ligandPart>
</feature>
<evidence type="ECO:0000256" key="11">
    <source>
        <dbReference type="ARBA" id="ARBA00023004"/>
    </source>
</evidence>
<protein>
    <recommendedName>
        <fullName evidence="4 13">Periplasmic nitrate reductase, electron transfer subunit</fullName>
    </recommendedName>
    <alternativeName>
        <fullName evidence="12 13">Diheme cytochrome c NapB</fullName>
    </alternativeName>
</protein>
<feature type="binding site" description="covalent" evidence="14">
    <location>
        <position position="123"/>
    </location>
    <ligand>
        <name>heme c</name>
        <dbReference type="ChEBI" id="CHEBI:61717"/>
        <label>2</label>
    </ligand>
</feature>
<keyword evidence="11 15" id="KW-0408">Iron</keyword>
<dbReference type="GO" id="GO:0009061">
    <property type="term" value="P:anaerobic respiration"/>
    <property type="evidence" value="ECO:0007669"/>
    <property type="project" value="InterPro"/>
</dbReference>
<evidence type="ECO:0000256" key="9">
    <source>
        <dbReference type="ARBA" id="ARBA00022764"/>
    </source>
</evidence>
<comment type="PTM">
    <text evidence="14">Binds 2 heme C groups per subunit.</text>
</comment>
<dbReference type="OrthoDB" id="13290at2"/>
<evidence type="ECO:0000256" key="7">
    <source>
        <dbReference type="ARBA" id="ARBA00022723"/>
    </source>
</evidence>
<organism evidence="17 18">
    <name type="scientific">Halopseudomonas salegens</name>
    <dbReference type="NCBI Taxonomy" id="1434072"/>
    <lineage>
        <taxon>Bacteria</taxon>
        <taxon>Pseudomonadati</taxon>
        <taxon>Pseudomonadota</taxon>
        <taxon>Gammaproteobacteria</taxon>
        <taxon>Pseudomonadales</taxon>
        <taxon>Pseudomonadaceae</taxon>
        <taxon>Halopseudomonas</taxon>
    </lineage>
</organism>
<evidence type="ECO:0000256" key="10">
    <source>
        <dbReference type="ARBA" id="ARBA00022982"/>
    </source>
</evidence>
<keyword evidence="18" id="KW-1185">Reference proteome</keyword>
<evidence type="ECO:0000313" key="18">
    <source>
        <dbReference type="Proteomes" id="UP000243924"/>
    </source>
</evidence>
<comment type="subunit">
    <text evidence="13">Component of the periplasmic nitrate reductase NapAB complex composed of NapA and NapB.</text>
</comment>
<dbReference type="InterPro" id="IPR005591">
    <property type="entry name" value="NapB"/>
</dbReference>
<feature type="binding site" description="axial binding residue" evidence="15">
    <location>
        <position position="87"/>
    </location>
    <ligand>
        <name>heme c</name>
        <dbReference type="ChEBI" id="CHEBI:61717"/>
        <label>1</label>
    </ligand>
    <ligandPart>
        <name>Fe</name>
        <dbReference type="ChEBI" id="CHEBI:18248"/>
    </ligandPart>
</feature>
<feature type="binding site" description="covalent" evidence="14">
    <location>
        <position position="86"/>
    </location>
    <ligand>
        <name>heme c</name>
        <dbReference type="ChEBI" id="CHEBI:61717"/>
        <label>1</label>
    </ligand>
</feature>
<dbReference type="STRING" id="1434072.SAMN05216210_2870"/>
<dbReference type="PANTHER" id="PTHR38604">
    <property type="entry name" value="PERIPLASMIC NITRATE REDUCTASE, ELECTRON TRANSFER SUBUNIT"/>
    <property type="match status" value="1"/>
</dbReference>
<dbReference type="Pfam" id="PF03892">
    <property type="entry name" value="NapB"/>
    <property type="match status" value="1"/>
</dbReference>
<feature type="binding site" description="axial binding residue" evidence="15">
    <location>
        <position position="127"/>
    </location>
    <ligand>
        <name>heme c</name>
        <dbReference type="ChEBI" id="CHEBI:61717"/>
        <label>2</label>
    </ligand>
    <ligandPart>
        <name>Fe</name>
        <dbReference type="ChEBI" id="CHEBI:18248"/>
    </ligandPart>
</feature>
<evidence type="ECO:0000256" key="16">
    <source>
        <dbReference type="SAM" id="SignalP"/>
    </source>
</evidence>
<comment type="subcellular location">
    <subcellularLocation>
        <location evidence="2 13">Periplasm</location>
    </subcellularLocation>
</comment>
<evidence type="ECO:0000256" key="15">
    <source>
        <dbReference type="PIRSR" id="PIRSR006105-2"/>
    </source>
</evidence>
<evidence type="ECO:0000256" key="8">
    <source>
        <dbReference type="ARBA" id="ARBA00022729"/>
    </source>
</evidence>
<evidence type="ECO:0000256" key="5">
    <source>
        <dbReference type="ARBA" id="ARBA00022448"/>
    </source>
</evidence>
<dbReference type="SUPFAM" id="SSF48695">
    <property type="entry name" value="Multiheme cytochromes"/>
    <property type="match status" value="1"/>
</dbReference>
<dbReference type="InterPro" id="IPR036280">
    <property type="entry name" value="Multihaem_cyt_sf"/>
</dbReference>
<evidence type="ECO:0000256" key="13">
    <source>
        <dbReference type="PIRNR" id="PIRNR006105"/>
    </source>
</evidence>
<keyword evidence="6 14" id="KW-0349">Heme</keyword>
<evidence type="ECO:0000256" key="1">
    <source>
        <dbReference type="ARBA" id="ARBA00002599"/>
    </source>
</evidence>
<evidence type="ECO:0000256" key="2">
    <source>
        <dbReference type="ARBA" id="ARBA00004418"/>
    </source>
</evidence>
<dbReference type="PIRSF" id="PIRSF006105">
    <property type="entry name" value="NapB"/>
    <property type="match status" value="1"/>
</dbReference>
<keyword evidence="8 16" id="KW-0732">Signal</keyword>
<evidence type="ECO:0000256" key="12">
    <source>
        <dbReference type="ARBA" id="ARBA00031832"/>
    </source>
</evidence>
<evidence type="ECO:0000313" key="17">
    <source>
        <dbReference type="EMBL" id="SDU28409.1"/>
    </source>
</evidence>
<gene>
    <name evidence="17" type="ORF">SAMN05216210_2870</name>
</gene>
<reference evidence="18" key="1">
    <citation type="submission" date="2016-10" db="EMBL/GenBank/DDBJ databases">
        <authorList>
            <person name="Varghese N."/>
            <person name="Submissions S."/>
        </authorList>
    </citation>
    <scope>NUCLEOTIDE SEQUENCE [LARGE SCALE GENOMIC DNA]</scope>
    <source>
        <strain evidence="18">CECT 8338</strain>
    </source>
</reference>
<dbReference type="PANTHER" id="PTHR38604:SF1">
    <property type="entry name" value="PERIPLASMIC NITRATE REDUCTASE, ELECTRON TRANSFER SUBUNIT"/>
    <property type="match status" value="1"/>
</dbReference>
<dbReference type="GO" id="GO:0042597">
    <property type="term" value="C:periplasmic space"/>
    <property type="evidence" value="ECO:0007669"/>
    <property type="project" value="UniProtKB-SubCell"/>
</dbReference>
<evidence type="ECO:0000256" key="3">
    <source>
        <dbReference type="ARBA" id="ARBA00007368"/>
    </source>
</evidence>
<dbReference type="RefSeq" id="WP_092388071.1">
    <property type="nucleotide sequence ID" value="NZ_LT629787.1"/>
</dbReference>
<keyword evidence="10 13" id="KW-0249">Electron transport</keyword>
<feature type="chain" id="PRO_5009275542" description="Periplasmic nitrate reductase, electron transfer subunit" evidence="16">
    <location>
        <begin position="20"/>
        <end position="157"/>
    </location>
</feature>
<comment type="similarity">
    <text evidence="3 13">Belongs to the NapB family.</text>
</comment>
<feature type="binding site" description="covalent" evidence="14">
    <location>
        <position position="83"/>
    </location>
    <ligand>
        <name>heme c</name>
        <dbReference type="ChEBI" id="CHEBI:61717"/>
        <label>1</label>
    </ligand>
</feature>
<keyword evidence="9 13" id="KW-0574">Periplasm</keyword>
<dbReference type="FunFam" id="1.10.1130.10:FF:000001">
    <property type="entry name" value="Periplasmic nitrate reductase, electron transfer subunit"/>
    <property type="match status" value="1"/>
</dbReference>
<keyword evidence="5 13" id="KW-0813">Transport</keyword>
<name>A0A1H2H9J6_9GAMM</name>
<accession>A0A1H2H9J6</accession>
<sequence length="157" mass="17189">MNRLLTLLLTASVVLSSQADERPHVPAPDGLRAGGTLYQTLPAPPIAGEPRASGREVRNYPEQPPVIPHSIRNYQVDARFNRCLECHNRNAAPAAGAPMVSITHYVDRNGQTRAAVTPGRYFCTQCHVPQTDADPLVQSDFQSIDQLLQRDQQGGQP</sequence>
<evidence type="ECO:0000256" key="6">
    <source>
        <dbReference type="ARBA" id="ARBA00022617"/>
    </source>
</evidence>
<feature type="signal peptide" evidence="16">
    <location>
        <begin position="1"/>
        <end position="19"/>
    </location>
</feature>
<dbReference type="Proteomes" id="UP000243924">
    <property type="component" value="Chromosome I"/>
</dbReference>
<dbReference type="AlphaFoldDB" id="A0A1H2H9J6"/>
<keyword evidence="7 15" id="KW-0479">Metal-binding</keyword>